<proteinExistence type="predicted"/>
<dbReference type="Proteomes" id="UP001301958">
    <property type="component" value="Unassembled WGS sequence"/>
</dbReference>
<reference evidence="1" key="2">
    <citation type="submission" date="2023-05" db="EMBL/GenBank/DDBJ databases">
        <authorList>
            <consortium name="Lawrence Berkeley National Laboratory"/>
            <person name="Steindorff A."/>
            <person name="Hensen N."/>
            <person name="Bonometti L."/>
            <person name="Westerberg I."/>
            <person name="Brannstrom I.O."/>
            <person name="Guillou S."/>
            <person name="Cros-Aarteil S."/>
            <person name="Calhoun S."/>
            <person name="Haridas S."/>
            <person name="Kuo A."/>
            <person name="Mondo S."/>
            <person name="Pangilinan J."/>
            <person name="Riley R."/>
            <person name="Labutti K."/>
            <person name="Andreopoulos B."/>
            <person name="Lipzen A."/>
            <person name="Chen C."/>
            <person name="Yanf M."/>
            <person name="Daum C."/>
            <person name="Ng V."/>
            <person name="Clum A."/>
            <person name="Ohm R."/>
            <person name="Martin F."/>
            <person name="Silar P."/>
            <person name="Natvig D."/>
            <person name="Lalanne C."/>
            <person name="Gautier V."/>
            <person name="Ament-Velasquez S.L."/>
            <person name="Kruys A."/>
            <person name="Hutchinson M.I."/>
            <person name="Powell A.J."/>
            <person name="Barry K."/>
            <person name="Miller A.N."/>
            <person name="Grigoriev I.V."/>
            <person name="Debuchy R."/>
            <person name="Gladieux P."/>
            <person name="Thoren M.H."/>
            <person name="Johannesson H."/>
        </authorList>
    </citation>
    <scope>NUCLEOTIDE SEQUENCE</scope>
    <source>
        <strain evidence="1">CBS 990.96</strain>
    </source>
</reference>
<gene>
    <name evidence="1" type="ORF">QBC38DRAFT_458383</name>
</gene>
<comment type="caution">
    <text evidence="1">The sequence shown here is derived from an EMBL/GenBank/DDBJ whole genome shotgun (WGS) entry which is preliminary data.</text>
</comment>
<evidence type="ECO:0000313" key="1">
    <source>
        <dbReference type="EMBL" id="KAK4224361.1"/>
    </source>
</evidence>
<evidence type="ECO:0000313" key="2">
    <source>
        <dbReference type="Proteomes" id="UP001301958"/>
    </source>
</evidence>
<dbReference type="AlphaFoldDB" id="A0AAN7BIZ3"/>
<sequence>MTNATYKPEQPDEATPKNLSIGAINPFALVEAILVCKLDWNDVSLTRILGTIL</sequence>
<accession>A0AAN7BIZ3</accession>
<protein>
    <submittedName>
        <fullName evidence="1">Uncharacterized protein</fullName>
    </submittedName>
</protein>
<dbReference type="EMBL" id="MU865395">
    <property type="protein sequence ID" value="KAK4224361.1"/>
    <property type="molecule type" value="Genomic_DNA"/>
</dbReference>
<reference evidence="1" key="1">
    <citation type="journal article" date="2023" name="Mol. Phylogenet. Evol.">
        <title>Genome-scale phylogeny and comparative genomics of the fungal order Sordariales.</title>
        <authorList>
            <person name="Hensen N."/>
            <person name="Bonometti L."/>
            <person name="Westerberg I."/>
            <person name="Brannstrom I.O."/>
            <person name="Guillou S."/>
            <person name="Cros-Aarteil S."/>
            <person name="Calhoun S."/>
            <person name="Haridas S."/>
            <person name="Kuo A."/>
            <person name="Mondo S."/>
            <person name="Pangilinan J."/>
            <person name="Riley R."/>
            <person name="LaButti K."/>
            <person name="Andreopoulos B."/>
            <person name="Lipzen A."/>
            <person name="Chen C."/>
            <person name="Yan M."/>
            <person name="Daum C."/>
            <person name="Ng V."/>
            <person name="Clum A."/>
            <person name="Steindorff A."/>
            <person name="Ohm R.A."/>
            <person name="Martin F."/>
            <person name="Silar P."/>
            <person name="Natvig D.O."/>
            <person name="Lalanne C."/>
            <person name="Gautier V."/>
            <person name="Ament-Velasquez S.L."/>
            <person name="Kruys A."/>
            <person name="Hutchinson M.I."/>
            <person name="Powell A.J."/>
            <person name="Barry K."/>
            <person name="Miller A.N."/>
            <person name="Grigoriev I.V."/>
            <person name="Debuchy R."/>
            <person name="Gladieux P."/>
            <person name="Hiltunen Thoren M."/>
            <person name="Johannesson H."/>
        </authorList>
    </citation>
    <scope>NUCLEOTIDE SEQUENCE</scope>
    <source>
        <strain evidence="1">CBS 990.96</strain>
    </source>
</reference>
<organism evidence="1 2">
    <name type="scientific">Podospora fimiseda</name>
    <dbReference type="NCBI Taxonomy" id="252190"/>
    <lineage>
        <taxon>Eukaryota</taxon>
        <taxon>Fungi</taxon>
        <taxon>Dikarya</taxon>
        <taxon>Ascomycota</taxon>
        <taxon>Pezizomycotina</taxon>
        <taxon>Sordariomycetes</taxon>
        <taxon>Sordariomycetidae</taxon>
        <taxon>Sordariales</taxon>
        <taxon>Podosporaceae</taxon>
        <taxon>Podospora</taxon>
    </lineage>
</organism>
<name>A0AAN7BIZ3_9PEZI</name>
<keyword evidence="2" id="KW-1185">Reference proteome</keyword>